<feature type="transmembrane region" description="Helical" evidence="4">
    <location>
        <begin position="293"/>
        <end position="314"/>
    </location>
</feature>
<dbReference type="InterPro" id="IPR050328">
    <property type="entry name" value="Dev_Immune_Receptor"/>
</dbReference>
<evidence type="ECO:0000256" key="3">
    <source>
        <dbReference type="ARBA" id="ARBA00022737"/>
    </source>
</evidence>
<feature type="transmembrane region" description="Helical" evidence="4">
    <location>
        <begin position="170"/>
        <end position="190"/>
    </location>
</feature>
<dbReference type="InParanoid" id="T0QH64"/>
<name>T0QH64_SAPDV</name>
<keyword evidence="1" id="KW-0433">Leucine-rich repeat</keyword>
<evidence type="ECO:0000313" key="5">
    <source>
        <dbReference type="EMBL" id="EQC37309.1"/>
    </source>
</evidence>
<feature type="transmembrane region" description="Helical" evidence="4">
    <location>
        <begin position="136"/>
        <end position="158"/>
    </location>
</feature>
<dbReference type="SMART" id="SM00364">
    <property type="entry name" value="LRR_BAC"/>
    <property type="match status" value="3"/>
</dbReference>
<proteinExistence type="predicted"/>
<keyword evidence="2" id="KW-0732">Signal</keyword>
<reference evidence="5 6" key="1">
    <citation type="submission" date="2012-04" db="EMBL/GenBank/DDBJ databases">
        <title>The Genome Sequence of Saprolegnia declina VS20.</title>
        <authorList>
            <consortium name="The Broad Institute Genome Sequencing Platform"/>
            <person name="Russ C."/>
            <person name="Nusbaum C."/>
            <person name="Tyler B."/>
            <person name="van West P."/>
            <person name="Dieguez-Uribeondo J."/>
            <person name="de Bruijn I."/>
            <person name="Tripathy S."/>
            <person name="Jiang R."/>
            <person name="Young S.K."/>
            <person name="Zeng Q."/>
            <person name="Gargeya S."/>
            <person name="Fitzgerald M."/>
            <person name="Haas B."/>
            <person name="Abouelleil A."/>
            <person name="Alvarado L."/>
            <person name="Arachchi H.M."/>
            <person name="Berlin A."/>
            <person name="Chapman S.B."/>
            <person name="Goldberg J."/>
            <person name="Griggs A."/>
            <person name="Gujja S."/>
            <person name="Hansen M."/>
            <person name="Howarth C."/>
            <person name="Imamovic A."/>
            <person name="Larimer J."/>
            <person name="McCowen C."/>
            <person name="Montmayeur A."/>
            <person name="Murphy C."/>
            <person name="Neiman D."/>
            <person name="Pearson M."/>
            <person name="Priest M."/>
            <person name="Roberts A."/>
            <person name="Saif S."/>
            <person name="Shea T."/>
            <person name="Sisk P."/>
            <person name="Sykes S."/>
            <person name="Wortman J."/>
            <person name="Nusbaum C."/>
            <person name="Birren B."/>
        </authorList>
    </citation>
    <scope>NUCLEOTIDE SEQUENCE [LARGE SCALE GENOMIC DNA]</scope>
    <source>
        <strain evidence="5 6">VS20</strain>
    </source>
</reference>
<keyword evidence="6" id="KW-1185">Reference proteome</keyword>
<dbReference type="GeneID" id="19946257"/>
<feature type="transmembrane region" description="Helical" evidence="4">
    <location>
        <begin position="62"/>
        <end position="80"/>
    </location>
</feature>
<dbReference type="EMBL" id="JH767145">
    <property type="protein sequence ID" value="EQC37309.1"/>
    <property type="molecule type" value="Genomic_DNA"/>
</dbReference>
<dbReference type="AlphaFoldDB" id="T0QH64"/>
<dbReference type="Pfam" id="PF13855">
    <property type="entry name" value="LRR_8"/>
    <property type="match status" value="1"/>
</dbReference>
<dbReference type="InterPro" id="IPR003591">
    <property type="entry name" value="Leu-rich_rpt_typical-subtyp"/>
</dbReference>
<sequence length="615" mass="68047">MDKSHLGDLWLIAAARHPILWLAVLKHILSIVFLVACTAIMLKATPSEEILAGIYMAKSASPLVFGTFALLNALALAAMLQPRKSAKVAGPTIAHLRRSRTRRFFSHDVTLMAFQTIETTIQVLQAYRLSLYCVDISIATAYALVISVACLGIPWLFFSTHSFVKTTLVLFFNSFVSFVLTIGFALTRFLPPLLTAHFHDKRTEYSLLWMTRYLSLTRFMFPISAMELVAKSILLASSLVNLRRLVAHVRRTTALRRGSVMSLSGLSMRKTSFVALVQVKRTLRFRRQRAQQVFFVAQQLVGAAILSNVLYIHAVRPRCPHGCALETAPWFQAQCTCRYLVINCKDGHNHEASSLLSTRTWGADLFMLHFVQCPLPNGIDVGTLAPFPSLFGLVLESSHLTNWLFNGSFWPASLLLLESRYSNLSLVPEVFYTLPPRLQVLTLRGNHVRHLPETLVSHWQSVSMLLLSETYLSSVPESFLQLDRLERLDLGSNRFTTIPTAWATALPALTRLEMANNNITEFPTNLLQSKPEMLVDLSNTHIDSVPPSLQADVASRRVLLDGTPYCASTSAAGCASVCATTCSTLQWGDNVCHVGCNEPSACGGDGGDCSALVST</sequence>
<keyword evidence="4" id="KW-0472">Membrane</keyword>
<feature type="transmembrane region" description="Helical" evidence="4">
    <location>
        <begin position="104"/>
        <end position="124"/>
    </location>
</feature>
<dbReference type="InterPro" id="IPR032675">
    <property type="entry name" value="LRR_dom_sf"/>
</dbReference>
<dbReference type="PANTHER" id="PTHR24373">
    <property type="entry name" value="SLIT RELATED LEUCINE-RICH REPEAT NEURONAL PROTEIN"/>
    <property type="match status" value="1"/>
</dbReference>
<organism evidence="5 6">
    <name type="scientific">Saprolegnia diclina (strain VS20)</name>
    <dbReference type="NCBI Taxonomy" id="1156394"/>
    <lineage>
        <taxon>Eukaryota</taxon>
        <taxon>Sar</taxon>
        <taxon>Stramenopiles</taxon>
        <taxon>Oomycota</taxon>
        <taxon>Saprolegniomycetes</taxon>
        <taxon>Saprolegniales</taxon>
        <taxon>Saprolegniaceae</taxon>
        <taxon>Saprolegnia</taxon>
    </lineage>
</organism>
<keyword evidence="3" id="KW-0677">Repeat</keyword>
<dbReference type="PANTHER" id="PTHR24373:SF275">
    <property type="entry name" value="TIR DOMAIN-CONTAINING PROTEIN"/>
    <property type="match status" value="1"/>
</dbReference>
<accession>T0QH64</accession>
<keyword evidence="4" id="KW-1133">Transmembrane helix</keyword>
<dbReference type="InterPro" id="IPR001611">
    <property type="entry name" value="Leu-rich_rpt"/>
</dbReference>
<evidence type="ECO:0008006" key="7">
    <source>
        <dbReference type="Google" id="ProtNLM"/>
    </source>
</evidence>
<dbReference type="SUPFAM" id="SSF52058">
    <property type="entry name" value="L domain-like"/>
    <property type="match status" value="1"/>
</dbReference>
<feature type="transmembrane region" description="Helical" evidence="4">
    <location>
        <begin position="20"/>
        <end position="42"/>
    </location>
</feature>
<feature type="transmembrane region" description="Helical" evidence="4">
    <location>
        <begin position="219"/>
        <end position="242"/>
    </location>
</feature>
<dbReference type="SMART" id="SM00369">
    <property type="entry name" value="LRR_TYP"/>
    <property type="match status" value="3"/>
</dbReference>
<dbReference type="RefSeq" id="XP_008609471.1">
    <property type="nucleotide sequence ID" value="XM_008611249.1"/>
</dbReference>
<evidence type="ECO:0000256" key="4">
    <source>
        <dbReference type="SAM" id="Phobius"/>
    </source>
</evidence>
<dbReference type="VEuPathDB" id="FungiDB:SDRG_05530"/>
<evidence type="ECO:0000313" key="6">
    <source>
        <dbReference type="Proteomes" id="UP000030762"/>
    </source>
</evidence>
<dbReference type="OrthoDB" id="78056at2759"/>
<evidence type="ECO:0000256" key="2">
    <source>
        <dbReference type="ARBA" id="ARBA00022729"/>
    </source>
</evidence>
<evidence type="ECO:0000256" key="1">
    <source>
        <dbReference type="ARBA" id="ARBA00022614"/>
    </source>
</evidence>
<dbReference type="Gene3D" id="3.80.10.10">
    <property type="entry name" value="Ribonuclease Inhibitor"/>
    <property type="match status" value="1"/>
</dbReference>
<dbReference type="OMA" id="FASSWIN"/>
<keyword evidence="4" id="KW-0812">Transmembrane</keyword>
<protein>
    <recommendedName>
        <fullName evidence="7">LNR domain-containing protein</fullName>
    </recommendedName>
</protein>
<dbReference type="Proteomes" id="UP000030762">
    <property type="component" value="Unassembled WGS sequence"/>
</dbReference>
<gene>
    <name evidence="5" type="ORF">SDRG_05530</name>
</gene>